<evidence type="ECO:0000256" key="7">
    <source>
        <dbReference type="ARBA" id="ARBA00023239"/>
    </source>
</evidence>
<sequence>MKILVTGGAGFIGSAVVRQFIAETEHTVINVDALTYAGNLESLSDVRDHPRHIFEHVDITNHDSLTSVFQKHQPGAVMHLAAESHVDRSIDGSAEFINTNIVGTYLLLECSREYWNRLPANDRQSVAKGEKSGGVTKESFRFHHISTDEVYGDLTVNDPPFTEETPYAPSSPYSASKASSDHLVRAWYRTYGLPIIVTNCSNNYGPYQFPEKLIPLMILNALDCKPLPVYGRGENIRDWLYVEDHARALRYVLAHGVVGRTYNIGGLNEKTNLEVVNSICDLLDELRPLSGLPEISQAPDKLSKSYKSLITFVTDRLGHDHRYAIDNSRIANELGWQPLESFETGLRKTVQWYLDNTTWVERVRLGTYRDWIATEYTKGG</sequence>
<dbReference type="InterPro" id="IPR036291">
    <property type="entry name" value="NAD(P)-bd_dom_sf"/>
</dbReference>
<gene>
    <name evidence="10" type="primary">rfbB</name>
    <name evidence="10" type="ORF">FRE64_01045</name>
</gene>
<reference evidence="10" key="1">
    <citation type="submission" date="2019-08" db="EMBL/GenBank/DDBJ databases">
        <title>Carotenoids and Carotenoid Binding Proteins in the Halophilic Cyanobacterium Euhalothece sp. ZM00.</title>
        <authorList>
            <person name="Cho S.M."/>
            <person name="Song J.Y."/>
            <person name="Park Y.-I."/>
        </authorList>
    </citation>
    <scope>NUCLEOTIDE SEQUENCE [LARGE SCALE GENOMIC DNA]</scope>
    <source>
        <strain evidence="10">Z-M001</strain>
    </source>
</reference>
<proteinExistence type="inferred from homology"/>
<keyword evidence="6" id="KW-0520">NAD</keyword>
<evidence type="ECO:0000259" key="9">
    <source>
        <dbReference type="Pfam" id="PF16363"/>
    </source>
</evidence>
<dbReference type="EC" id="4.2.1.46" evidence="4 8"/>
<protein>
    <recommendedName>
        <fullName evidence="5 8">dTDP-glucose 4,6-dehydratase</fullName>
        <ecNumber evidence="4 8">4.2.1.46</ecNumber>
    </recommendedName>
</protein>
<evidence type="ECO:0000256" key="8">
    <source>
        <dbReference type="RuleBase" id="RU004473"/>
    </source>
</evidence>
<dbReference type="InterPro" id="IPR005888">
    <property type="entry name" value="dTDP_Gluc_deHydtase"/>
</dbReference>
<keyword evidence="7 8" id="KW-0456">Lyase</keyword>
<name>A0A5B8NHJ7_9CHRO</name>
<dbReference type="PANTHER" id="PTHR43000">
    <property type="entry name" value="DTDP-D-GLUCOSE 4,6-DEHYDRATASE-RELATED"/>
    <property type="match status" value="1"/>
</dbReference>
<evidence type="ECO:0000256" key="1">
    <source>
        <dbReference type="ARBA" id="ARBA00001539"/>
    </source>
</evidence>
<dbReference type="GO" id="GO:0009225">
    <property type="term" value="P:nucleotide-sugar metabolic process"/>
    <property type="evidence" value="ECO:0007669"/>
    <property type="project" value="InterPro"/>
</dbReference>
<dbReference type="GO" id="GO:0008460">
    <property type="term" value="F:dTDP-glucose 4,6-dehydratase activity"/>
    <property type="evidence" value="ECO:0007669"/>
    <property type="project" value="UniProtKB-EC"/>
</dbReference>
<evidence type="ECO:0000313" key="10">
    <source>
        <dbReference type="EMBL" id="QDZ38652.1"/>
    </source>
</evidence>
<comment type="catalytic activity">
    <reaction evidence="1 8">
        <text>dTDP-alpha-D-glucose = dTDP-4-dehydro-6-deoxy-alpha-D-glucose + H2O</text>
        <dbReference type="Rhea" id="RHEA:17221"/>
        <dbReference type="ChEBI" id="CHEBI:15377"/>
        <dbReference type="ChEBI" id="CHEBI:57477"/>
        <dbReference type="ChEBI" id="CHEBI:57649"/>
        <dbReference type="EC" id="4.2.1.46"/>
    </reaction>
</comment>
<comment type="similarity">
    <text evidence="3 8">Belongs to the NAD(P)-dependent epimerase/dehydratase family. dTDP-glucose dehydratase subfamily.</text>
</comment>
<comment type="cofactor">
    <cofactor evidence="2 8">
        <name>NAD(+)</name>
        <dbReference type="ChEBI" id="CHEBI:57540"/>
    </cofactor>
</comment>
<dbReference type="NCBIfam" id="TIGR01181">
    <property type="entry name" value="dTDP_gluc_dehyt"/>
    <property type="match status" value="1"/>
</dbReference>
<dbReference type="InterPro" id="IPR016040">
    <property type="entry name" value="NAD(P)-bd_dom"/>
</dbReference>
<feature type="domain" description="NAD(P)-binding" evidence="9">
    <location>
        <begin position="4"/>
        <end position="349"/>
    </location>
</feature>
<evidence type="ECO:0000256" key="5">
    <source>
        <dbReference type="ARBA" id="ARBA00016977"/>
    </source>
</evidence>
<keyword evidence="11" id="KW-1185">Reference proteome</keyword>
<dbReference type="Gene3D" id="3.40.50.720">
    <property type="entry name" value="NAD(P)-binding Rossmann-like Domain"/>
    <property type="match status" value="1"/>
</dbReference>
<evidence type="ECO:0000256" key="2">
    <source>
        <dbReference type="ARBA" id="ARBA00001911"/>
    </source>
</evidence>
<dbReference type="Proteomes" id="UP000318453">
    <property type="component" value="Chromosome"/>
</dbReference>
<dbReference type="CDD" id="cd05246">
    <property type="entry name" value="dTDP_GD_SDR_e"/>
    <property type="match status" value="1"/>
</dbReference>
<dbReference type="RefSeq" id="WP_146294263.1">
    <property type="nucleotide sequence ID" value="NZ_CP042326.1"/>
</dbReference>
<dbReference type="KEGG" id="enn:FRE64_01045"/>
<dbReference type="SUPFAM" id="SSF51735">
    <property type="entry name" value="NAD(P)-binding Rossmann-fold domains"/>
    <property type="match status" value="1"/>
</dbReference>
<accession>A0A5B8NHJ7</accession>
<evidence type="ECO:0000313" key="11">
    <source>
        <dbReference type="Proteomes" id="UP000318453"/>
    </source>
</evidence>
<dbReference type="Gene3D" id="3.90.25.10">
    <property type="entry name" value="UDP-galactose 4-epimerase, domain 1"/>
    <property type="match status" value="1"/>
</dbReference>
<evidence type="ECO:0000256" key="4">
    <source>
        <dbReference type="ARBA" id="ARBA00011990"/>
    </source>
</evidence>
<evidence type="ECO:0000256" key="6">
    <source>
        <dbReference type="ARBA" id="ARBA00023027"/>
    </source>
</evidence>
<dbReference type="OrthoDB" id="9811743at2"/>
<dbReference type="Pfam" id="PF16363">
    <property type="entry name" value="GDP_Man_Dehyd"/>
    <property type="match status" value="1"/>
</dbReference>
<dbReference type="EMBL" id="CP042326">
    <property type="protein sequence ID" value="QDZ38652.1"/>
    <property type="molecule type" value="Genomic_DNA"/>
</dbReference>
<organism evidence="10 11">
    <name type="scientific">Euhalothece natronophila Z-M001</name>
    <dbReference type="NCBI Taxonomy" id="522448"/>
    <lineage>
        <taxon>Bacteria</taxon>
        <taxon>Bacillati</taxon>
        <taxon>Cyanobacteriota</taxon>
        <taxon>Cyanophyceae</taxon>
        <taxon>Oscillatoriophycideae</taxon>
        <taxon>Chroococcales</taxon>
        <taxon>Halothecacae</taxon>
        <taxon>Halothece cluster</taxon>
        <taxon>Euhalothece</taxon>
    </lineage>
</organism>
<dbReference type="AlphaFoldDB" id="A0A5B8NHJ7"/>
<evidence type="ECO:0000256" key="3">
    <source>
        <dbReference type="ARBA" id="ARBA00008178"/>
    </source>
</evidence>